<dbReference type="Proteomes" id="UP001558632">
    <property type="component" value="Unassembled WGS sequence"/>
</dbReference>
<protein>
    <submittedName>
        <fullName evidence="1">G-protein coupled receptor</fullName>
    </submittedName>
</protein>
<reference evidence="1 2" key="1">
    <citation type="submission" date="2024-07" db="EMBL/GenBank/DDBJ databases">
        <title>Enhanced genomic and transcriptomic resources for Trichinella pseudospiralis and T. spiralis underpin the discovery of pronounced molecular differences between stages and species.</title>
        <authorList>
            <person name="Pasi K.K."/>
            <person name="La Rosa G."/>
            <person name="Gomez-Morales M.A."/>
            <person name="Tosini F."/>
            <person name="Sumanam S."/>
            <person name="Young N.D."/>
            <person name="Chang B.C."/>
            <person name="Robin G.B."/>
        </authorList>
    </citation>
    <scope>NUCLEOTIDE SEQUENCE [LARGE SCALE GENOMIC DNA]</scope>
    <source>
        <strain evidence="1">ISS534</strain>
    </source>
</reference>
<evidence type="ECO:0000313" key="2">
    <source>
        <dbReference type="Proteomes" id="UP001558632"/>
    </source>
</evidence>
<evidence type="ECO:0000313" key="1">
    <source>
        <dbReference type="EMBL" id="KAL1244854.1"/>
    </source>
</evidence>
<keyword evidence="2" id="KW-1185">Reference proteome</keyword>
<gene>
    <name evidence="1" type="ORF">TSPI_06080</name>
</gene>
<dbReference type="EMBL" id="JBEUSY010000132">
    <property type="protein sequence ID" value="KAL1244854.1"/>
    <property type="molecule type" value="Genomic_DNA"/>
</dbReference>
<name>A0ABR3KZ75_TRISP</name>
<keyword evidence="1" id="KW-0675">Receptor</keyword>
<organism evidence="1 2">
    <name type="scientific">Trichinella spiralis</name>
    <name type="common">Trichina worm</name>
    <dbReference type="NCBI Taxonomy" id="6334"/>
    <lineage>
        <taxon>Eukaryota</taxon>
        <taxon>Metazoa</taxon>
        <taxon>Ecdysozoa</taxon>
        <taxon>Nematoda</taxon>
        <taxon>Enoplea</taxon>
        <taxon>Dorylaimia</taxon>
        <taxon>Trichinellida</taxon>
        <taxon>Trichinellidae</taxon>
        <taxon>Trichinella</taxon>
    </lineage>
</organism>
<comment type="caution">
    <text evidence="1">The sequence shown here is derived from an EMBL/GenBank/DDBJ whole genome shotgun (WGS) entry which is preliminary data.</text>
</comment>
<accession>A0ABR3KZ75</accession>
<proteinExistence type="predicted"/>
<sequence length="130" mass="15274">MKFAFSIAYQLRLCLTFWSFYFVLSECSNAAHYFVSRKAVRQQKKVIIISALEMLMGDCFSEILKNQEGELVRIISMLFKVETTTCKWHPILLMLRRSNTFAHFAQLLKQFLPNYVFFFNGPSLVDIQLI</sequence>